<feature type="compositionally biased region" description="Low complexity" evidence="1">
    <location>
        <begin position="274"/>
        <end position="292"/>
    </location>
</feature>
<dbReference type="AlphaFoldDB" id="A0A8H4Q9J2"/>
<feature type="compositionally biased region" description="Polar residues" evidence="1">
    <location>
        <begin position="298"/>
        <end position="314"/>
    </location>
</feature>
<dbReference type="OrthoDB" id="3440029at2759"/>
<feature type="compositionally biased region" description="Pro residues" evidence="1">
    <location>
        <begin position="198"/>
        <end position="212"/>
    </location>
</feature>
<name>A0A8H4Q9J2_9HYPO</name>
<feature type="region of interest" description="Disordered" evidence="1">
    <location>
        <begin position="183"/>
        <end position="390"/>
    </location>
</feature>
<comment type="caution">
    <text evidence="2">The sequence shown here is derived from an EMBL/GenBank/DDBJ whole genome shotgun (WGS) entry which is preliminary data.</text>
</comment>
<keyword evidence="2" id="KW-0547">Nucleotide-binding</keyword>
<evidence type="ECO:0000256" key="1">
    <source>
        <dbReference type="SAM" id="MobiDB-lite"/>
    </source>
</evidence>
<feature type="compositionally biased region" description="Basic and acidic residues" evidence="1">
    <location>
        <begin position="487"/>
        <end position="513"/>
    </location>
</feature>
<dbReference type="Proteomes" id="UP000562929">
    <property type="component" value="Unassembled WGS sequence"/>
</dbReference>
<evidence type="ECO:0000313" key="2">
    <source>
        <dbReference type="EMBL" id="KAF4591664.1"/>
    </source>
</evidence>
<proteinExistence type="predicted"/>
<feature type="compositionally biased region" description="Pro residues" evidence="1">
    <location>
        <begin position="221"/>
        <end position="231"/>
    </location>
</feature>
<feature type="compositionally biased region" description="Basic and acidic residues" evidence="1">
    <location>
        <begin position="351"/>
        <end position="374"/>
    </location>
</feature>
<reference evidence="2 3" key="1">
    <citation type="journal article" date="2020" name="G3 (Bethesda)">
        <title>Genetic Underpinnings of Host Manipulation by Ophiocordyceps as Revealed by Comparative Transcriptomics.</title>
        <authorList>
            <person name="Will I."/>
            <person name="Das B."/>
            <person name="Trinh T."/>
            <person name="Brachmann A."/>
            <person name="Ohm R.A."/>
            <person name="de Bekker C."/>
        </authorList>
    </citation>
    <scope>NUCLEOTIDE SEQUENCE [LARGE SCALE GENOMIC DNA]</scope>
    <source>
        <strain evidence="2 3">EC05</strain>
    </source>
</reference>
<keyword evidence="2" id="KW-0347">Helicase</keyword>
<dbReference type="EMBL" id="JAACLJ010000002">
    <property type="protein sequence ID" value="KAF4591664.1"/>
    <property type="molecule type" value="Genomic_DNA"/>
</dbReference>
<sequence length="525" mass="60954">MNQHVPLSRPRYHVAEISDIRNEVVTEERARRLLSTYIVMRMLKYECLNEIDDNGCLSRPTWQRVRRILESGISQVDAIRRVQELNGSESVCLKKSKLGPSVQRQLEMAQQDLEAEDLDPRYEHVIAQLDSQVKKVPVTDPVANKGKNFKSKHRYKNERISVTVFFKRAPRSGENALQMLEERNKARQAQPAVAPVQRPMPPPMSPPMPWTQPPECHLPAVPTPPPPPPQTPLGVGSVPPGLFRPDTSRPKEARGRGLRVSGGGTTDATSHGTSDWSRQRNSSPSSASSVGWDSDHSGYTTPISSVCSSSQHSTEGCFGTRNRSRHRHHHHHHHHHHHRHHHHRQHAQHRHQPERFRQDTETRRHNRVNADRPPSRSCSGERRRHNRPWEDEVVPGEARRVPLRPRVVQVTMPGVRTVPEYEARRDIADDVDEMERRLEQYRLEDEARMLRRRLAYRREGLVQDPFSRNRGDGEAWQPHTYESRYRMDLHDEPVPEPARYRTRAEEAEREERRWGRRPYGPRFGL</sequence>
<feature type="region of interest" description="Disordered" evidence="1">
    <location>
        <begin position="487"/>
        <end position="525"/>
    </location>
</feature>
<protein>
    <submittedName>
        <fullName evidence="2">Dna helicase pif1, atp-dependent</fullName>
    </submittedName>
</protein>
<gene>
    <name evidence="2" type="ORF">GQ602_001963</name>
</gene>
<organism evidence="2 3">
    <name type="scientific">Ophiocordyceps camponoti-floridani</name>
    <dbReference type="NCBI Taxonomy" id="2030778"/>
    <lineage>
        <taxon>Eukaryota</taxon>
        <taxon>Fungi</taxon>
        <taxon>Dikarya</taxon>
        <taxon>Ascomycota</taxon>
        <taxon>Pezizomycotina</taxon>
        <taxon>Sordariomycetes</taxon>
        <taxon>Hypocreomycetidae</taxon>
        <taxon>Hypocreales</taxon>
        <taxon>Ophiocordycipitaceae</taxon>
        <taxon>Ophiocordyceps</taxon>
    </lineage>
</organism>
<feature type="compositionally biased region" description="Low complexity" evidence="1">
    <location>
        <begin position="187"/>
        <end position="197"/>
    </location>
</feature>
<keyword evidence="2" id="KW-0378">Hydrolase</keyword>
<feature type="compositionally biased region" description="Basic residues" evidence="1">
    <location>
        <begin position="322"/>
        <end position="350"/>
    </location>
</feature>
<evidence type="ECO:0000313" key="3">
    <source>
        <dbReference type="Proteomes" id="UP000562929"/>
    </source>
</evidence>
<keyword evidence="2" id="KW-0067">ATP-binding</keyword>
<dbReference type="GO" id="GO:0004386">
    <property type="term" value="F:helicase activity"/>
    <property type="evidence" value="ECO:0007669"/>
    <property type="project" value="UniProtKB-KW"/>
</dbReference>
<feature type="compositionally biased region" description="Basic and acidic residues" evidence="1">
    <location>
        <begin position="246"/>
        <end position="255"/>
    </location>
</feature>
<keyword evidence="3" id="KW-1185">Reference proteome</keyword>
<accession>A0A8H4Q9J2</accession>